<dbReference type="GO" id="GO:0000155">
    <property type="term" value="F:phosphorelay sensor kinase activity"/>
    <property type="evidence" value="ECO:0007669"/>
    <property type="project" value="InterPro"/>
</dbReference>
<proteinExistence type="predicted"/>
<evidence type="ECO:0000256" key="6">
    <source>
        <dbReference type="ARBA" id="ARBA00022679"/>
    </source>
</evidence>
<feature type="domain" description="HAMP" evidence="16">
    <location>
        <begin position="73"/>
        <end position="125"/>
    </location>
</feature>
<keyword evidence="5" id="KW-0597">Phosphoprotein</keyword>
<dbReference type="SUPFAM" id="SSF55874">
    <property type="entry name" value="ATPase domain of HSP90 chaperone/DNA topoisomerase II/histidine kinase"/>
    <property type="match status" value="1"/>
</dbReference>
<keyword evidence="9 17" id="KW-0418">Kinase</keyword>
<keyword evidence="4" id="KW-1003">Cell membrane</keyword>
<dbReference type="Pfam" id="PF00672">
    <property type="entry name" value="HAMP"/>
    <property type="match status" value="1"/>
</dbReference>
<dbReference type="CDD" id="cd00075">
    <property type="entry name" value="HATPase"/>
    <property type="match status" value="1"/>
</dbReference>
<feature type="transmembrane region" description="Helical" evidence="14">
    <location>
        <begin position="51"/>
        <end position="70"/>
    </location>
</feature>
<dbReference type="GO" id="GO:0005524">
    <property type="term" value="F:ATP binding"/>
    <property type="evidence" value="ECO:0007669"/>
    <property type="project" value="UniProtKB-KW"/>
</dbReference>
<dbReference type="OrthoDB" id="9813151at2"/>
<evidence type="ECO:0000256" key="10">
    <source>
        <dbReference type="ARBA" id="ARBA00022840"/>
    </source>
</evidence>
<dbReference type="EC" id="2.7.13.3" evidence="3"/>
<dbReference type="CDD" id="cd00082">
    <property type="entry name" value="HisKA"/>
    <property type="match status" value="1"/>
</dbReference>
<dbReference type="Gene3D" id="3.30.565.10">
    <property type="entry name" value="Histidine kinase-like ATPase, C-terminal domain"/>
    <property type="match status" value="1"/>
</dbReference>
<dbReference type="RefSeq" id="WP_104059072.1">
    <property type="nucleotide sequence ID" value="NZ_PREZ01000006.1"/>
</dbReference>
<feature type="transmembrane region" description="Helical" evidence="14">
    <location>
        <begin position="12"/>
        <end position="39"/>
    </location>
</feature>
<dbReference type="PROSITE" id="PS50109">
    <property type="entry name" value="HIS_KIN"/>
    <property type="match status" value="1"/>
</dbReference>
<dbReference type="SUPFAM" id="SSF47384">
    <property type="entry name" value="Homodimeric domain of signal transducing histidine kinase"/>
    <property type="match status" value="1"/>
</dbReference>
<keyword evidence="8" id="KW-0547">Nucleotide-binding</keyword>
<gene>
    <name evidence="17" type="ORF">C4B60_16180</name>
</gene>
<keyword evidence="7 14" id="KW-0812">Transmembrane</keyword>
<evidence type="ECO:0000256" key="12">
    <source>
        <dbReference type="ARBA" id="ARBA00023012"/>
    </source>
</evidence>
<evidence type="ECO:0000256" key="3">
    <source>
        <dbReference type="ARBA" id="ARBA00012438"/>
    </source>
</evidence>
<dbReference type="Gene3D" id="1.10.287.130">
    <property type="match status" value="1"/>
</dbReference>
<evidence type="ECO:0000256" key="4">
    <source>
        <dbReference type="ARBA" id="ARBA00022475"/>
    </source>
</evidence>
<dbReference type="SUPFAM" id="SSF158472">
    <property type="entry name" value="HAMP domain-like"/>
    <property type="match status" value="1"/>
</dbReference>
<dbReference type="InterPro" id="IPR003660">
    <property type="entry name" value="HAMP_dom"/>
</dbReference>
<keyword evidence="12" id="KW-0902">Two-component regulatory system</keyword>
<feature type="domain" description="Histidine kinase" evidence="15">
    <location>
        <begin position="140"/>
        <end position="356"/>
    </location>
</feature>
<dbReference type="Pfam" id="PF02518">
    <property type="entry name" value="HATPase_c"/>
    <property type="match status" value="1"/>
</dbReference>
<dbReference type="AlphaFoldDB" id="A0A2S5G8U1"/>
<dbReference type="SMART" id="SM00387">
    <property type="entry name" value="HATPase_c"/>
    <property type="match status" value="1"/>
</dbReference>
<dbReference type="InterPro" id="IPR004358">
    <property type="entry name" value="Sig_transdc_His_kin-like_C"/>
</dbReference>
<accession>A0A2S5G8U1</accession>
<comment type="catalytic activity">
    <reaction evidence="1">
        <text>ATP + protein L-histidine = ADP + protein N-phospho-L-histidine.</text>
        <dbReference type="EC" id="2.7.13.3"/>
    </reaction>
</comment>
<evidence type="ECO:0000256" key="8">
    <source>
        <dbReference type="ARBA" id="ARBA00022741"/>
    </source>
</evidence>
<keyword evidence="13 14" id="KW-0472">Membrane</keyword>
<dbReference type="PANTHER" id="PTHR45528">
    <property type="entry name" value="SENSOR HISTIDINE KINASE CPXA"/>
    <property type="match status" value="1"/>
</dbReference>
<evidence type="ECO:0000256" key="1">
    <source>
        <dbReference type="ARBA" id="ARBA00000085"/>
    </source>
</evidence>
<evidence type="ECO:0000256" key="2">
    <source>
        <dbReference type="ARBA" id="ARBA00004651"/>
    </source>
</evidence>
<dbReference type="FunFam" id="1.10.287.130:FF:000001">
    <property type="entry name" value="Two-component sensor histidine kinase"/>
    <property type="match status" value="1"/>
</dbReference>
<keyword evidence="10" id="KW-0067">ATP-binding</keyword>
<evidence type="ECO:0000256" key="5">
    <source>
        <dbReference type="ARBA" id="ARBA00022553"/>
    </source>
</evidence>
<dbReference type="CDD" id="cd06225">
    <property type="entry name" value="HAMP"/>
    <property type="match status" value="1"/>
</dbReference>
<dbReference type="PANTHER" id="PTHR45528:SF1">
    <property type="entry name" value="SENSOR HISTIDINE KINASE CPXA"/>
    <property type="match status" value="1"/>
</dbReference>
<evidence type="ECO:0000259" key="15">
    <source>
        <dbReference type="PROSITE" id="PS50109"/>
    </source>
</evidence>
<dbReference type="SMART" id="SM00388">
    <property type="entry name" value="HisKA"/>
    <property type="match status" value="1"/>
</dbReference>
<dbReference type="PRINTS" id="PR00344">
    <property type="entry name" value="BCTRLSENSOR"/>
</dbReference>
<dbReference type="SMART" id="SM00304">
    <property type="entry name" value="HAMP"/>
    <property type="match status" value="1"/>
</dbReference>
<dbReference type="InterPro" id="IPR003661">
    <property type="entry name" value="HisK_dim/P_dom"/>
</dbReference>
<evidence type="ECO:0000256" key="7">
    <source>
        <dbReference type="ARBA" id="ARBA00022692"/>
    </source>
</evidence>
<keyword evidence="11 14" id="KW-1133">Transmembrane helix</keyword>
<dbReference type="FunFam" id="3.30.565.10:FF:000006">
    <property type="entry name" value="Sensor histidine kinase WalK"/>
    <property type="match status" value="1"/>
</dbReference>
<sequence>MSIRKRLLLSNLAMIVLPVIGLIIMEIILGFFMFGWMGLDPESRLKRFTQLRFGGIILILIVTNGVLTYYMSKTIIKPVRELTDAAKKLAGGERKFYIQTDRKDELGELAESFEEMRRRLFEAERIQQRYEEGRKELVASISHDLKTPLTSIKGYIEGIRDGVADTPEKLERYIETVYKKAGEMDHLIDELFLYSKLDVNRVPFYFEKVDLTAYLNDYLEELKLTSEVKTFFLSHGKPVMVLADREQLNRVFTNIINNSLKHMDKKEKELTIELNELDERIEVQIIDNGEGISEEDLPRIFEQFYQADSSRGKQGNGSGLGLAIARKIVEEHGSNIRAKSLEGEGTSVSFTLPLWKEGNQHGTSTNH</sequence>
<dbReference type="InterPro" id="IPR003594">
    <property type="entry name" value="HATPase_dom"/>
</dbReference>
<dbReference type="Pfam" id="PF00512">
    <property type="entry name" value="HisKA"/>
    <property type="match status" value="1"/>
</dbReference>
<comment type="caution">
    <text evidence="17">The sequence shown here is derived from an EMBL/GenBank/DDBJ whole genome shotgun (WGS) entry which is preliminary data.</text>
</comment>
<dbReference type="GO" id="GO:0005886">
    <property type="term" value="C:plasma membrane"/>
    <property type="evidence" value="ECO:0007669"/>
    <property type="project" value="UniProtKB-SubCell"/>
</dbReference>
<dbReference type="Proteomes" id="UP000239047">
    <property type="component" value="Unassembled WGS sequence"/>
</dbReference>
<dbReference type="Gene3D" id="6.10.340.10">
    <property type="match status" value="1"/>
</dbReference>
<evidence type="ECO:0000256" key="14">
    <source>
        <dbReference type="SAM" id="Phobius"/>
    </source>
</evidence>
<name>A0A2S5G8U1_9BACL</name>
<dbReference type="EMBL" id="PREZ01000006">
    <property type="protein sequence ID" value="PPA69334.1"/>
    <property type="molecule type" value="Genomic_DNA"/>
</dbReference>
<evidence type="ECO:0000313" key="18">
    <source>
        <dbReference type="Proteomes" id="UP000239047"/>
    </source>
</evidence>
<evidence type="ECO:0000256" key="9">
    <source>
        <dbReference type="ARBA" id="ARBA00022777"/>
    </source>
</evidence>
<keyword evidence="6" id="KW-0808">Transferase</keyword>
<dbReference type="InterPro" id="IPR036890">
    <property type="entry name" value="HATPase_C_sf"/>
</dbReference>
<dbReference type="InterPro" id="IPR036097">
    <property type="entry name" value="HisK_dim/P_sf"/>
</dbReference>
<dbReference type="PROSITE" id="PS50885">
    <property type="entry name" value="HAMP"/>
    <property type="match status" value="1"/>
</dbReference>
<evidence type="ECO:0000313" key="17">
    <source>
        <dbReference type="EMBL" id="PPA69334.1"/>
    </source>
</evidence>
<reference evidence="17 18" key="1">
    <citation type="submission" date="2018-02" db="EMBL/GenBank/DDBJ databases">
        <title>Jeotgalibacillus proteolyticum sp. nov. a protease producing bacterium isolated from ocean sediments of Laizhou Bay.</title>
        <authorList>
            <person name="Li Y."/>
        </authorList>
    </citation>
    <scope>NUCLEOTIDE SEQUENCE [LARGE SCALE GENOMIC DNA]</scope>
    <source>
        <strain evidence="17 18">22-7</strain>
    </source>
</reference>
<dbReference type="InterPro" id="IPR005467">
    <property type="entry name" value="His_kinase_dom"/>
</dbReference>
<evidence type="ECO:0000256" key="11">
    <source>
        <dbReference type="ARBA" id="ARBA00022989"/>
    </source>
</evidence>
<evidence type="ECO:0000256" key="13">
    <source>
        <dbReference type="ARBA" id="ARBA00023136"/>
    </source>
</evidence>
<protein>
    <recommendedName>
        <fullName evidence="3">histidine kinase</fullName>
        <ecNumber evidence="3">2.7.13.3</ecNumber>
    </recommendedName>
</protein>
<dbReference type="InterPro" id="IPR050398">
    <property type="entry name" value="HssS/ArlS-like"/>
</dbReference>
<keyword evidence="18" id="KW-1185">Reference proteome</keyword>
<evidence type="ECO:0000259" key="16">
    <source>
        <dbReference type="PROSITE" id="PS50885"/>
    </source>
</evidence>
<comment type="subcellular location">
    <subcellularLocation>
        <location evidence="2">Cell membrane</location>
        <topology evidence="2">Multi-pass membrane protein</topology>
    </subcellularLocation>
</comment>
<organism evidence="17 18">
    <name type="scientific">Jeotgalibacillus proteolyticus</name>
    <dbReference type="NCBI Taxonomy" id="2082395"/>
    <lineage>
        <taxon>Bacteria</taxon>
        <taxon>Bacillati</taxon>
        <taxon>Bacillota</taxon>
        <taxon>Bacilli</taxon>
        <taxon>Bacillales</taxon>
        <taxon>Caryophanaceae</taxon>
        <taxon>Jeotgalibacillus</taxon>
    </lineage>
</organism>